<dbReference type="AlphaFoldDB" id="A0A1I1MYK0"/>
<keyword evidence="2" id="KW-1185">Reference proteome</keyword>
<dbReference type="OrthoDB" id="9992913at2"/>
<dbReference type="RefSeq" id="WP_091985215.1">
    <property type="nucleotide sequence ID" value="NZ_FOLO01000022.1"/>
</dbReference>
<organism evidence="1 2">
    <name type="scientific">Pseudoalteromonas denitrificans DSM 6059</name>
    <dbReference type="NCBI Taxonomy" id="1123010"/>
    <lineage>
        <taxon>Bacteria</taxon>
        <taxon>Pseudomonadati</taxon>
        <taxon>Pseudomonadota</taxon>
        <taxon>Gammaproteobacteria</taxon>
        <taxon>Alteromonadales</taxon>
        <taxon>Pseudoalteromonadaceae</taxon>
        <taxon>Pseudoalteromonas</taxon>
    </lineage>
</organism>
<name>A0A1I1MYK0_9GAMM</name>
<evidence type="ECO:0000313" key="1">
    <source>
        <dbReference type="EMBL" id="SFC90176.1"/>
    </source>
</evidence>
<evidence type="ECO:0000313" key="2">
    <source>
        <dbReference type="Proteomes" id="UP000198862"/>
    </source>
</evidence>
<accession>A0A1I1MYK0</accession>
<sequence length="150" mass="16932">MKKYLFLFAASVLLTACQDENIKLEQAVEESKIQVAASPAETSLKVIAFRVFCSGNVVDLDAKEKTQCKESRVKQQFNIFDSNRNLIKKFETSNDEAVTLILPAGEYYVSNVATPVMERQETKFILKQGQQKELNLKVSVTLPQSQPLLR</sequence>
<proteinExistence type="predicted"/>
<dbReference type="PROSITE" id="PS51257">
    <property type="entry name" value="PROKAR_LIPOPROTEIN"/>
    <property type="match status" value="1"/>
</dbReference>
<dbReference type="STRING" id="1123010.SAMN02745724_02869"/>
<gene>
    <name evidence="1" type="ORF">SAMN02745724_02869</name>
</gene>
<dbReference type="EMBL" id="FOLO01000022">
    <property type="protein sequence ID" value="SFC90176.1"/>
    <property type="molecule type" value="Genomic_DNA"/>
</dbReference>
<protein>
    <recommendedName>
        <fullName evidence="3">Lipoprotein</fullName>
    </recommendedName>
</protein>
<dbReference type="Proteomes" id="UP000198862">
    <property type="component" value="Unassembled WGS sequence"/>
</dbReference>
<evidence type="ECO:0008006" key="3">
    <source>
        <dbReference type="Google" id="ProtNLM"/>
    </source>
</evidence>
<reference evidence="1 2" key="1">
    <citation type="submission" date="2016-10" db="EMBL/GenBank/DDBJ databases">
        <authorList>
            <person name="de Groot N.N."/>
        </authorList>
    </citation>
    <scope>NUCLEOTIDE SEQUENCE [LARGE SCALE GENOMIC DNA]</scope>
    <source>
        <strain evidence="1 2">DSM 6059</strain>
    </source>
</reference>